<evidence type="ECO:0000313" key="2">
    <source>
        <dbReference type="Proteomes" id="UP001163321"/>
    </source>
</evidence>
<proteinExistence type="predicted"/>
<protein>
    <submittedName>
        <fullName evidence="1">Uncharacterized protein</fullName>
    </submittedName>
</protein>
<sequence>MWRSTASSSSTATPASAMAHSLRMARQSGSLNLSSRDFHAFPDEVFRFYELLEEDEHSWECAVLRKLDLSYNDIAEIPNQVETLKYLASFKMRHNHLRQLPLAFWTLETLTHLDLSNNQLEGCLPEPIGQLVNLKELGLEGNQLTQLPDSFGKLIQLEVLRIESNQLRTLPSTIGCLHNLKTLLAHSNQIVELPLSFRSLTNLLTLDLKKNYLVTTGNAFLELVLIKYIDLRQNKLEAFPTLPKRSNCLDQLLLGFNMLREIPEYVILGVMDSLTVLDMRDNKLQCLPNKVPHLYRLKTLDVTNNDLHDLPPGLGYLKYLDHLLVEGNPLRSIRRSAISAGSEQLKKYLRTRGRPPVGVDAMEEEVDELVIRHREIMQDESMPEESPLKDEYLFRDATASGSLQLVDMKFEQLPEQLCTSGKYNFEETLLQLNLSKNWLQDLPAAIGDMRSLNTLTAEQCGLKSIHFSIARIPSLKHLSVGKNSLTTDVINALVFSENCCICSSLKVLDLSSNILTEVPQNLQYLKSIDTLDLSFNRLRSLDGFPWSKMCQLSVLRLRDNHLESCATVYQVPNLKSLSLENNELQEIPAEFALCEKLDTLCLAGNPQRGIRAHILNSGTTAVLKYLRNRLPPDTLPPSSNLAPKQFTKNVKNSSCLLQTNQNGEGEEICGVLNTPSTLETRQLHTEASSAPHESRIAKGSSYKILFSKPPSAPAFGVSVSTDSSSAEDKVLNELNAKILKLEHQLDDFTVTAAKRFALKKDLAMTRSLKLRHLRKIGQAP</sequence>
<reference evidence="1 2" key="1">
    <citation type="journal article" date="2022" name="bioRxiv">
        <title>The genome of the oomycete Peronosclerospora sorghi, a cosmopolitan pathogen of maize and sorghum, is inflated with dispersed pseudogenes.</title>
        <authorList>
            <person name="Fletcher K."/>
            <person name="Martin F."/>
            <person name="Isakeit T."/>
            <person name="Cavanaugh K."/>
            <person name="Magill C."/>
            <person name="Michelmore R."/>
        </authorList>
    </citation>
    <scope>NUCLEOTIDE SEQUENCE [LARGE SCALE GENOMIC DNA]</scope>
    <source>
        <strain evidence="1">P6</strain>
    </source>
</reference>
<gene>
    <name evidence="1" type="ORF">PsorP6_000305</name>
</gene>
<organism evidence="1 2">
    <name type="scientific">Peronosclerospora sorghi</name>
    <dbReference type="NCBI Taxonomy" id="230839"/>
    <lineage>
        <taxon>Eukaryota</taxon>
        <taxon>Sar</taxon>
        <taxon>Stramenopiles</taxon>
        <taxon>Oomycota</taxon>
        <taxon>Peronosporomycetes</taxon>
        <taxon>Peronosporales</taxon>
        <taxon>Peronosporaceae</taxon>
        <taxon>Peronosclerospora</taxon>
    </lineage>
</organism>
<keyword evidence="2" id="KW-1185">Reference proteome</keyword>
<accession>A0ACC0WTN5</accession>
<dbReference type="Proteomes" id="UP001163321">
    <property type="component" value="Chromosome 1"/>
</dbReference>
<name>A0ACC0WTN5_9STRA</name>
<evidence type="ECO:0000313" key="1">
    <source>
        <dbReference type="EMBL" id="KAI9921463.1"/>
    </source>
</evidence>
<dbReference type="EMBL" id="CM047580">
    <property type="protein sequence ID" value="KAI9921463.1"/>
    <property type="molecule type" value="Genomic_DNA"/>
</dbReference>
<comment type="caution">
    <text evidence="1">The sequence shown here is derived from an EMBL/GenBank/DDBJ whole genome shotgun (WGS) entry which is preliminary data.</text>
</comment>